<accession>A0AAD6WPK1</accession>
<evidence type="ECO:0008006" key="3">
    <source>
        <dbReference type="Google" id="ProtNLM"/>
    </source>
</evidence>
<sequence length="119" mass="13977">ERLRYPSRYRDPVPRNFRLCRFCRQGVEDEAHALPDCTHQAHIVELRSRFLDSLARCDPVVWGSYGVIPNYDFMLKVAASRKAVQWFAKYIFLILGAFQETPRFFPVVFRPLLHSSGCR</sequence>
<organism evidence="1 2">
    <name type="scientific">Mycena alexandri</name>
    <dbReference type="NCBI Taxonomy" id="1745969"/>
    <lineage>
        <taxon>Eukaryota</taxon>
        <taxon>Fungi</taxon>
        <taxon>Dikarya</taxon>
        <taxon>Basidiomycota</taxon>
        <taxon>Agaricomycotina</taxon>
        <taxon>Agaricomycetes</taxon>
        <taxon>Agaricomycetidae</taxon>
        <taxon>Agaricales</taxon>
        <taxon>Marasmiineae</taxon>
        <taxon>Mycenaceae</taxon>
        <taxon>Mycena</taxon>
    </lineage>
</organism>
<gene>
    <name evidence="1" type="ORF">C8F04DRAFT_1324564</name>
</gene>
<name>A0AAD6WPK1_9AGAR</name>
<evidence type="ECO:0000313" key="2">
    <source>
        <dbReference type="Proteomes" id="UP001218188"/>
    </source>
</evidence>
<evidence type="ECO:0000313" key="1">
    <source>
        <dbReference type="EMBL" id="KAJ7018996.1"/>
    </source>
</evidence>
<dbReference type="AlphaFoldDB" id="A0AAD6WPK1"/>
<keyword evidence="2" id="KW-1185">Reference proteome</keyword>
<dbReference type="EMBL" id="JARJCM010000311">
    <property type="protein sequence ID" value="KAJ7018996.1"/>
    <property type="molecule type" value="Genomic_DNA"/>
</dbReference>
<proteinExistence type="predicted"/>
<feature type="non-terminal residue" evidence="1">
    <location>
        <position position="119"/>
    </location>
</feature>
<reference evidence="1" key="1">
    <citation type="submission" date="2023-03" db="EMBL/GenBank/DDBJ databases">
        <title>Massive genome expansion in bonnet fungi (Mycena s.s.) driven by repeated elements and novel gene families across ecological guilds.</title>
        <authorList>
            <consortium name="Lawrence Berkeley National Laboratory"/>
            <person name="Harder C.B."/>
            <person name="Miyauchi S."/>
            <person name="Viragh M."/>
            <person name="Kuo A."/>
            <person name="Thoen E."/>
            <person name="Andreopoulos B."/>
            <person name="Lu D."/>
            <person name="Skrede I."/>
            <person name="Drula E."/>
            <person name="Henrissat B."/>
            <person name="Morin E."/>
            <person name="Kohler A."/>
            <person name="Barry K."/>
            <person name="LaButti K."/>
            <person name="Morin E."/>
            <person name="Salamov A."/>
            <person name="Lipzen A."/>
            <person name="Mereny Z."/>
            <person name="Hegedus B."/>
            <person name="Baldrian P."/>
            <person name="Stursova M."/>
            <person name="Weitz H."/>
            <person name="Taylor A."/>
            <person name="Grigoriev I.V."/>
            <person name="Nagy L.G."/>
            <person name="Martin F."/>
            <person name="Kauserud H."/>
        </authorList>
    </citation>
    <scope>NUCLEOTIDE SEQUENCE</scope>
    <source>
        <strain evidence="1">CBHHK200</strain>
    </source>
</reference>
<protein>
    <recommendedName>
        <fullName evidence="3">Reverse transcriptase</fullName>
    </recommendedName>
</protein>
<dbReference type="Proteomes" id="UP001218188">
    <property type="component" value="Unassembled WGS sequence"/>
</dbReference>
<comment type="caution">
    <text evidence="1">The sequence shown here is derived from an EMBL/GenBank/DDBJ whole genome shotgun (WGS) entry which is preliminary data.</text>
</comment>